<evidence type="ECO:0000313" key="1">
    <source>
        <dbReference type="EMBL" id="CAD8055237.1"/>
    </source>
</evidence>
<organism evidence="1 2">
    <name type="scientific">Paramecium sonneborni</name>
    <dbReference type="NCBI Taxonomy" id="65129"/>
    <lineage>
        <taxon>Eukaryota</taxon>
        <taxon>Sar</taxon>
        <taxon>Alveolata</taxon>
        <taxon>Ciliophora</taxon>
        <taxon>Intramacronucleata</taxon>
        <taxon>Oligohymenophorea</taxon>
        <taxon>Peniculida</taxon>
        <taxon>Parameciidae</taxon>
        <taxon>Paramecium</taxon>
    </lineage>
</organism>
<reference evidence="1" key="1">
    <citation type="submission" date="2021-01" db="EMBL/GenBank/DDBJ databases">
        <authorList>
            <consortium name="Genoscope - CEA"/>
            <person name="William W."/>
        </authorList>
    </citation>
    <scope>NUCLEOTIDE SEQUENCE</scope>
</reference>
<dbReference type="EMBL" id="CAJJDN010000009">
    <property type="protein sequence ID" value="CAD8055237.1"/>
    <property type="molecule type" value="Genomic_DNA"/>
</dbReference>
<dbReference type="AlphaFoldDB" id="A0A8S1KKH0"/>
<keyword evidence="2" id="KW-1185">Reference proteome</keyword>
<sequence length="164" mass="19621">MNSCQFKNRSLHINKFHSLTPSHRNDFSNRQNEQVFSFSNVDSISERKYMPFIYTKYKPYSHQRRMHQNVTKFGDYFNSTIEQNSFNQFKIKSPCSISPSRKKTFNSFLFTDSTQNQPSTPVICKTEVRQFSIELPQMQKFPRKREYTILKKKKKVIALKIQIK</sequence>
<name>A0A8S1KKH0_9CILI</name>
<proteinExistence type="predicted"/>
<accession>A0A8S1KKH0</accession>
<dbReference type="Proteomes" id="UP000692954">
    <property type="component" value="Unassembled WGS sequence"/>
</dbReference>
<dbReference type="OrthoDB" id="295529at2759"/>
<gene>
    <name evidence="1" type="ORF">PSON_ATCC_30995.1.T0090140</name>
</gene>
<evidence type="ECO:0000313" key="2">
    <source>
        <dbReference type="Proteomes" id="UP000692954"/>
    </source>
</evidence>
<protein>
    <submittedName>
        <fullName evidence="1">Uncharacterized protein</fullName>
    </submittedName>
</protein>
<comment type="caution">
    <text evidence="1">The sequence shown here is derived from an EMBL/GenBank/DDBJ whole genome shotgun (WGS) entry which is preliminary data.</text>
</comment>